<evidence type="ECO:0000256" key="7">
    <source>
        <dbReference type="ARBA" id="ARBA00022833"/>
    </source>
</evidence>
<comment type="caution">
    <text evidence="10">The sequence shown here is derived from an EMBL/GenBank/DDBJ whole genome shotgun (WGS) entry which is preliminary data.</text>
</comment>
<dbReference type="EMBL" id="BFAZ01000003">
    <property type="protein sequence ID" value="GBF41480.1"/>
    <property type="molecule type" value="Genomic_DNA"/>
</dbReference>
<dbReference type="PANTHER" id="PTHR43705:SF1">
    <property type="entry name" value="HYDROXYACYLGLUTATHIONE HYDROLASE GLOB"/>
    <property type="match status" value="1"/>
</dbReference>
<evidence type="ECO:0000313" key="11">
    <source>
        <dbReference type="Proteomes" id="UP000245206"/>
    </source>
</evidence>
<dbReference type="Proteomes" id="UP000245206">
    <property type="component" value="Unassembled WGS sequence"/>
</dbReference>
<dbReference type="GO" id="GO:0046872">
    <property type="term" value="F:metal ion binding"/>
    <property type="evidence" value="ECO:0007669"/>
    <property type="project" value="UniProtKB-KW"/>
</dbReference>
<dbReference type="AlphaFoldDB" id="A0A2P2DA14"/>
<dbReference type="GO" id="GO:0004416">
    <property type="term" value="F:hydroxyacylglutathione hydrolase activity"/>
    <property type="evidence" value="ECO:0007669"/>
    <property type="project" value="UniProtKB-EC"/>
</dbReference>
<dbReference type="EC" id="3.1.2.6" evidence="4"/>
<dbReference type="CDD" id="cd07723">
    <property type="entry name" value="hydroxyacylglutathione_hydrolase_MBL-fold"/>
    <property type="match status" value="1"/>
</dbReference>
<evidence type="ECO:0000313" key="10">
    <source>
        <dbReference type="EMBL" id="GBF41480.1"/>
    </source>
</evidence>
<evidence type="ECO:0000256" key="3">
    <source>
        <dbReference type="ARBA" id="ARBA00006759"/>
    </source>
</evidence>
<dbReference type="Gene3D" id="3.60.15.10">
    <property type="entry name" value="Ribonuclease Z/Hydroxyacylglutathione hydrolase-like"/>
    <property type="match status" value="1"/>
</dbReference>
<dbReference type="InterPro" id="IPR001279">
    <property type="entry name" value="Metallo-B-lactamas"/>
</dbReference>
<feature type="domain" description="Metallo-beta-lactamase" evidence="9">
    <location>
        <begin position="14"/>
        <end position="178"/>
    </location>
</feature>
<comment type="similarity">
    <text evidence="3">Belongs to the metallo-beta-lactamase superfamily. Glyoxalase II family.</text>
</comment>
<dbReference type="RefSeq" id="WP_108958656.1">
    <property type="nucleotide sequence ID" value="NZ_BFAZ01000003.1"/>
</dbReference>
<keyword evidence="6 10" id="KW-0378">Hydrolase</keyword>
<accession>A0A2P2DA14</accession>
<organism evidence="10 11">
    <name type="scientific">Leptospira ellinghausenii</name>
    <dbReference type="NCBI Taxonomy" id="1917822"/>
    <lineage>
        <taxon>Bacteria</taxon>
        <taxon>Pseudomonadati</taxon>
        <taxon>Spirochaetota</taxon>
        <taxon>Spirochaetia</taxon>
        <taxon>Leptospirales</taxon>
        <taxon>Leptospiraceae</taxon>
        <taxon>Leptospira</taxon>
    </lineage>
</organism>
<evidence type="ECO:0000256" key="2">
    <source>
        <dbReference type="ARBA" id="ARBA00004963"/>
    </source>
</evidence>
<dbReference type="SMART" id="SM00849">
    <property type="entry name" value="Lactamase_B"/>
    <property type="match status" value="1"/>
</dbReference>
<evidence type="ECO:0000259" key="9">
    <source>
        <dbReference type="SMART" id="SM00849"/>
    </source>
</evidence>
<keyword evidence="5" id="KW-0479">Metal-binding</keyword>
<proteinExistence type="inferred from homology"/>
<protein>
    <recommendedName>
        <fullName evidence="4">hydroxyacylglutathione hydrolase</fullName>
        <ecNumber evidence="4">3.1.2.6</ecNumber>
    </recommendedName>
    <alternativeName>
        <fullName evidence="8">Glyoxalase II</fullName>
    </alternativeName>
</protein>
<name>A0A2P2DA14_9LEPT</name>
<keyword evidence="11" id="KW-1185">Reference proteome</keyword>
<gene>
    <name evidence="10" type="ORF">LPTSP2_07560</name>
</gene>
<comment type="pathway">
    <text evidence="2">Secondary metabolite metabolism; methylglyoxal degradation; (R)-lactate from methylglyoxal: step 2/2.</text>
</comment>
<evidence type="ECO:0000256" key="4">
    <source>
        <dbReference type="ARBA" id="ARBA00011917"/>
    </source>
</evidence>
<dbReference type="InterPro" id="IPR050110">
    <property type="entry name" value="Glyoxalase_II_hydrolase"/>
</dbReference>
<evidence type="ECO:0000256" key="6">
    <source>
        <dbReference type="ARBA" id="ARBA00022801"/>
    </source>
</evidence>
<sequence length="258" mass="29660">MIEILPIFTNSPLRNYTYLVYSNRTGEVYCVDPYNAPLILTQLRKMGLKLKGILNTHEHGDHTEGNLELKEETKCLIYGHKNAKGKIPGLDETLEEGQICFSVEGESIEVWDTPGHTFSHLSFVHKNPKTILGIFSGDTLFNVGVGNCFRGGDPNALYETINHRYANLPDTCRLYPGHDYWENNLNFSKHIEPIHDERELFQKTLTPHLVSTIGLEKKLSPFFRRDSKSIKDRLTEMGETVTDDRSVFLLLRKLRDHW</sequence>
<dbReference type="InterPro" id="IPR035680">
    <property type="entry name" value="Clx_II_MBL"/>
</dbReference>
<evidence type="ECO:0000256" key="1">
    <source>
        <dbReference type="ARBA" id="ARBA00001947"/>
    </source>
</evidence>
<dbReference type="OrthoDB" id="9802248at2"/>
<keyword evidence="7" id="KW-0862">Zinc</keyword>
<dbReference type="InterPro" id="IPR036866">
    <property type="entry name" value="RibonucZ/Hydroxyglut_hydro"/>
</dbReference>
<dbReference type="InterPro" id="IPR032282">
    <property type="entry name" value="HAGH_C"/>
</dbReference>
<dbReference type="Pfam" id="PF16123">
    <property type="entry name" value="HAGH_C"/>
    <property type="match status" value="1"/>
</dbReference>
<reference evidence="11" key="1">
    <citation type="journal article" date="2019" name="Microbiol. Immunol.">
        <title>Molecular and phenotypic characterization of Leptospira johnsonii sp. nov., Leptospira ellinghausenii sp. nov. and Leptospira ryugenii sp. nov. isolated from soil and water in Japan.</title>
        <authorList>
            <person name="Masuzawa T."/>
            <person name="Saito M."/>
            <person name="Nakao R."/>
            <person name="Nikaido Y."/>
            <person name="Matsumoto M."/>
            <person name="Ogawa M."/>
            <person name="Yokoyama M."/>
            <person name="Hidaka Y."/>
            <person name="Tomita J."/>
            <person name="Sakakibara K."/>
            <person name="Suzuki K."/>
            <person name="Yasuda S."/>
            <person name="Sato H."/>
            <person name="Yamaguchi M."/>
            <person name="Yoshida S.I."/>
            <person name="Koizumi N."/>
            <person name="Kawamura Y."/>
        </authorList>
    </citation>
    <scope>NUCLEOTIDE SEQUENCE [LARGE SCALE GENOMIC DNA]</scope>
    <source>
        <strain evidence="11">E18</strain>
    </source>
</reference>
<dbReference type="SUPFAM" id="SSF56281">
    <property type="entry name" value="Metallo-hydrolase/oxidoreductase"/>
    <property type="match status" value="1"/>
</dbReference>
<dbReference type="Pfam" id="PF00753">
    <property type="entry name" value="Lactamase_B"/>
    <property type="match status" value="1"/>
</dbReference>
<evidence type="ECO:0000256" key="8">
    <source>
        <dbReference type="ARBA" id="ARBA00031044"/>
    </source>
</evidence>
<evidence type="ECO:0000256" key="5">
    <source>
        <dbReference type="ARBA" id="ARBA00022723"/>
    </source>
</evidence>
<comment type="cofactor">
    <cofactor evidence="1">
        <name>Zn(2+)</name>
        <dbReference type="ChEBI" id="CHEBI:29105"/>
    </cofactor>
</comment>
<dbReference type="PANTHER" id="PTHR43705">
    <property type="entry name" value="HYDROXYACYLGLUTATHIONE HYDROLASE"/>
    <property type="match status" value="1"/>
</dbReference>